<gene>
    <name evidence="3" type="ORF">ICJ83_07515</name>
</gene>
<dbReference type="InterPro" id="IPR000782">
    <property type="entry name" value="FAS1_domain"/>
</dbReference>
<comment type="caution">
    <text evidence="3">The sequence shown here is derived from an EMBL/GenBank/DDBJ whole genome shotgun (WGS) entry which is preliminary data.</text>
</comment>
<dbReference type="InterPro" id="IPR036378">
    <property type="entry name" value="FAS1_dom_sf"/>
</dbReference>
<dbReference type="InterPro" id="IPR050904">
    <property type="entry name" value="Adhesion/Biosynth-related"/>
</dbReference>
<dbReference type="PANTHER" id="PTHR10900">
    <property type="entry name" value="PERIOSTIN-RELATED"/>
    <property type="match status" value="1"/>
</dbReference>
<keyword evidence="1" id="KW-0732">Signal</keyword>
<dbReference type="Proteomes" id="UP000600588">
    <property type="component" value="Unassembled WGS sequence"/>
</dbReference>
<reference evidence="3 4" key="1">
    <citation type="submission" date="2020-09" db="EMBL/GenBank/DDBJ databases">
        <title>TT11 complete genome.</title>
        <authorList>
            <person name="Wu Z."/>
        </authorList>
    </citation>
    <scope>NUCLEOTIDE SEQUENCE [LARGE SCALE GENOMIC DNA]</scope>
    <source>
        <strain evidence="3 4">TT11</strain>
    </source>
</reference>
<keyword evidence="4" id="KW-1185">Reference proteome</keyword>
<evidence type="ECO:0000313" key="4">
    <source>
        <dbReference type="Proteomes" id="UP000600588"/>
    </source>
</evidence>
<dbReference type="Gene3D" id="2.30.180.10">
    <property type="entry name" value="FAS1 domain"/>
    <property type="match status" value="1"/>
</dbReference>
<protein>
    <submittedName>
        <fullName evidence="3">Fasciclin domain-containing protein</fullName>
    </submittedName>
</protein>
<dbReference type="RefSeq" id="WP_188229758.1">
    <property type="nucleotide sequence ID" value="NZ_JACVXB010000002.1"/>
</dbReference>
<dbReference type="EMBL" id="JACVXB010000002">
    <property type="protein sequence ID" value="MBD0831977.1"/>
    <property type="molecule type" value="Genomic_DNA"/>
</dbReference>
<organism evidence="3 4">
    <name type="scientific">Aestuariibaculum sediminum</name>
    <dbReference type="NCBI Taxonomy" id="2770637"/>
    <lineage>
        <taxon>Bacteria</taxon>
        <taxon>Pseudomonadati</taxon>
        <taxon>Bacteroidota</taxon>
        <taxon>Flavobacteriia</taxon>
        <taxon>Flavobacteriales</taxon>
        <taxon>Flavobacteriaceae</taxon>
    </lineage>
</organism>
<name>A0A8J6U8Q5_9FLAO</name>
<dbReference type="AlphaFoldDB" id="A0A8J6U8Q5"/>
<feature type="domain" description="FAS1" evidence="2">
    <location>
        <begin position="63"/>
        <end position="207"/>
    </location>
</feature>
<feature type="chain" id="PRO_5035174829" evidence="1">
    <location>
        <begin position="29"/>
        <end position="211"/>
    </location>
</feature>
<evidence type="ECO:0000259" key="2">
    <source>
        <dbReference type="PROSITE" id="PS50213"/>
    </source>
</evidence>
<evidence type="ECO:0000313" key="3">
    <source>
        <dbReference type="EMBL" id="MBD0831977.1"/>
    </source>
</evidence>
<dbReference type="Pfam" id="PF02469">
    <property type="entry name" value="Fasciclin"/>
    <property type="match status" value="1"/>
</dbReference>
<dbReference type="PROSITE" id="PS50213">
    <property type="entry name" value="FAS1"/>
    <property type="match status" value="1"/>
</dbReference>
<dbReference type="PROSITE" id="PS51257">
    <property type="entry name" value="PROKAR_LIPOPROTEIN"/>
    <property type="match status" value="1"/>
</dbReference>
<dbReference type="SMART" id="SM00554">
    <property type="entry name" value="FAS1"/>
    <property type="match status" value="1"/>
</dbReference>
<proteinExistence type="predicted"/>
<dbReference type="SUPFAM" id="SSF82153">
    <property type="entry name" value="FAS1 domain"/>
    <property type="match status" value="1"/>
</dbReference>
<evidence type="ECO:0000256" key="1">
    <source>
        <dbReference type="SAM" id="SignalP"/>
    </source>
</evidence>
<accession>A0A8J6U8Q5</accession>
<feature type="signal peptide" evidence="1">
    <location>
        <begin position="1"/>
        <end position="28"/>
    </location>
</feature>
<sequence length="211" mass="22924">MKRLINIFPQIAFTLTLCLFLCSCSSESVEPMDDVVSYSLYDIIEANSSFSPAAKAAPKKGDKSIAQTAIDIEGEFTELVKALMYVDKELDAGLVNLFLNGSDQFTVFAPTDEAFNTLYGALEVEGIDELPAQLVLDVLKYHVTTGRRASNSVVPKNGMRTIETLLMDATFNVYNDLSIMAIGNMANIVTADVSASNGIIHVIDTVILPIE</sequence>
<dbReference type="PANTHER" id="PTHR10900:SF77">
    <property type="entry name" value="FI19380P1"/>
    <property type="match status" value="1"/>
</dbReference>